<evidence type="ECO:0000256" key="4">
    <source>
        <dbReference type="ARBA" id="ARBA00023157"/>
    </source>
</evidence>
<dbReference type="CDD" id="cd04280">
    <property type="entry name" value="ZnMc_astacin_like"/>
    <property type="match status" value="1"/>
</dbReference>
<dbReference type="Gene3D" id="3.40.390.10">
    <property type="entry name" value="Collagenase (Catalytic Domain)"/>
    <property type="match status" value="1"/>
</dbReference>
<dbReference type="FunFam" id="2.40.10.10:FF:000003">
    <property type="entry name" value="Transmembrane serine protease 3"/>
    <property type="match status" value="1"/>
</dbReference>
<evidence type="ECO:0000259" key="12">
    <source>
        <dbReference type="PROSITE" id="PS51864"/>
    </source>
</evidence>
<evidence type="ECO:0000256" key="3">
    <source>
        <dbReference type="ARBA" id="ARBA00022825"/>
    </source>
</evidence>
<dbReference type="InterPro" id="IPR033116">
    <property type="entry name" value="TRYPSIN_SER"/>
</dbReference>
<accession>A0A3M6UZU0</accession>
<gene>
    <name evidence="13" type="ORF">pdam_00007735</name>
</gene>
<dbReference type="InterPro" id="IPR034035">
    <property type="entry name" value="Astacin-like_dom"/>
</dbReference>
<dbReference type="SUPFAM" id="SSF50494">
    <property type="entry name" value="Trypsin-like serine proteases"/>
    <property type="match status" value="1"/>
</dbReference>
<organism evidence="13 14">
    <name type="scientific">Pocillopora damicornis</name>
    <name type="common">Cauliflower coral</name>
    <name type="synonym">Millepora damicornis</name>
    <dbReference type="NCBI Taxonomy" id="46731"/>
    <lineage>
        <taxon>Eukaryota</taxon>
        <taxon>Metazoa</taxon>
        <taxon>Cnidaria</taxon>
        <taxon>Anthozoa</taxon>
        <taxon>Hexacorallia</taxon>
        <taxon>Scleractinia</taxon>
        <taxon>Astrocoeniina</taxon>
        <taxon>Pocilloporidae</taxon>
        <taxon>Pocillopora</taxon>
    </lineage>
</organism>
<dbReference type="EMBL" id="RCHS01000387">
    <property type="protein sequence ID" value="RMX59211.1"/>
    <property type="molecule type" value="Genomic_DNA"/>
</dbReference>
<evidence type="ECO:0000313" key="14">
    <source>
        <dbReference type="Proteomes" id="UP000275408"/>
    </source>
</evidence>
<feature type="domain" description="Peptidase M12A" evidence="12">
    <location>
        <begin position="31"/>
        <end position="238"/>
    </location>
</feature>
<evidence type="ECO:0000256" key="1">
    <source>
        <dbReference type="ARBA" id="ARBA00022670"/>
    </source>
</evidence>
<evidence type="ECO:0008006" key="15">
    <source>
        <dbReference type="Google" id="ProtNLM"/>
    </source>
</evidence>
<comment type="caution">
    <text evidence="5">Lacks conserved residue(s) required for the propagation of feature annotation.</text>
</comment>
<evidence type="ECO:0000256" key="7">
    <source>
        <dbReference type="SAM" id="MobiDB-lite"/>
    </source>
</evidence>
<feature type="domain" description="MAM" evidence="10">
    <location>
        <begin position="252"/>
        <end position="407"/>
    </location>
</feature>
<dbReference type="GO" id="GO:0016020">
    <property type="term" value="C:membrane"/>
    <property type="evidence" value="ECO:0007669"/>
    <property type="project" value="InterPro"/>
</dbReference>
<dbReference type="InterPro" id="IPR016186">
    <property type="entry name" value="C-type_lectin-like/link_sf"/>
</dbReference>
<evidence type="ECO:0000259" key="9">
    <source>
        <dbReference type="PROSITE" id="PS50041"/>
    </source>
</evidence>
<dbReference type="CDD" id="cd00037">
    <property type="entry name" value="CLECT"/>
    <property type="match status" value="2"/>
</dbReference>
<keyword evidence="8" id="KW-0812">Transmembrane</keyword>
<reference evidence="13 14" key="1">
    <citation type="journal article" date="2018" name="Sci. Rep.">
        <title>Comparative analysis of the Pocillopora damicornis genome highlights role of immune system in coral evolution.</title>
        <authorList>
            <person name="Cunning R."/>
            <person name="Bay R.A."/>
            <person name="Gillette P."/>
            <person name="Baker A.C."/>
            <person name="Traylor-Knowles N."/>
        </authorList>
    </citation>
    <scope>NUCLEOTIDE SEQUENCE [LARGE SCALE GENOMIC DNA]</scope>
    <source>
        <strain evidence="13">RSMAS</strain>
        <tissue evidence="13">Whole animal</tissue>
    </source>
</reference>
<dbReference type="InterPro" id="IPR006026">
    <property type="entry name" value="Peptidase_Metallo"/>
</dbReference>
<dbReference type="InterPro" id="IPR001254">
    <property type="entry name" value="Trypsin_dom"/>
</dbReference>
<dbReference type="InterPro" id="IPR018114">
    <property type="entry name" value="TRYPSIN_HIS"/>
</dbReference>
<dbReference type="Gene3D" id="2.40.10.10">
    <property type="entry name" value="Trypsin-like serine proteases"/>
    <property type="match status" value="1"/>
</dbReference>
<comment type="cofactor">
    <cofactor evidence="5">
        <name>Zn(2+)</name>
        <dbReference type="ChEBI" id="CHEBI:29105"/>
    </cofactor>
    <text evidence="5">Binds 1 zinc ion per subunit.</text>
</comment>
<dbReference type="InterPro" id="IPR024079">
    <property type="entry name" value="MetalloPept_cat_dom_sf"/>
</dbReference>
<dbReference type="CDD" id="cd06263">
    <property type="entry name" value="MAM"/>
    <property type="match status" value="3"/>
</dbReference>
<dbReference type="PROSITE" id="PS00134">
    <property type="entry name" value="TRYPSIN_HIS"/>
    <property type="match status" value="1"/>
</dbReference>
<keyword evidence="5" id="KW-0479">Metal-binding</keyword>
<dbReference type="PANTHER" id="PTHR23282">
    <property type="entry name" value="APICAL ENDOSOMAL GLYCOPROTEIN PRECURSOR"/>
    <property type="match status" value="1"/>
</dbReference>
<dbReference type="Pfam" id="PF01400">
    <property type="entry name" value="Astacin"/>
    <property type="match status" value="1"/>
</dbReference>
<feature type="domain" description="Peptidase S1" evidence="11">
    <location>
        <begin position="1089"/>
        <end position="1325"/>
    </location>
</feature>
<feature type="active site" evidence="5">
    <location>
        <position position="136"/>
    </location>
</feature>
<dbReference type="SUPFAM" id="SSF49899">
    <property type="entry name" value="Concanavalin A-like lectins/glucanases"/>
    <property type="match status" value="3"/>
</dbReference>
<dbReference type="SUPFAM" id="SSF56436">
    <property type="entry name" value="C-type lectin-like"/>
    <property type="match status" value="2"/>
</dbReference>
<feature type="domain" description="MAM" evidence="10">
    <location>
        <begin position="435"/>
        <end position="591"/>
    </location>
</feature>
<dbReference type="InterPro" id="IPR016187">
    <property type="entry name" value="CTDL_fold"/>
</dbReference>
<dbReference type="SMART" id="SM00235">
    <property type="entry name" value="ZnMc"/>
    <property type="match status" value="1"/>
</dbReference>
<dbReference type="PROSITE" id="PS50041">
    <property type="entry name" value="C_TYPE_LECTIN_2"/>
    <property type="match status" value="2"/>
</dbReference>
<dbReference type="InterPro" id="IPR001506">
    <property type="entry name" value="Peptidase_M12A"/>
</dbReference>
<evidence type="ECO:0000313" key="13">
    <source>
        <dbReference type="EMBL" id="RMX59211.1"/>
    </source>
</evidence>
<dbReference type="PROSITE" id="PS50240">
    <property type="entry name" value="TRYPSIN_DOM"/>
    <property type="match status" value="1"/>
</dbReference>
<dbReference type="GO" id="GO:0008270">
    <property type="term" value="F:zinc ion binding"/>
    <property type="evidence" value="ECO:0007669"/>
    <property type="project" value="UniProtKB-UniRule"/>
</dbReference>
<dbReference type="InterPro" id="IPR051560">
    <property type="entry name" value="MAM_domain-containing"/>
</dbReference>
<feature type="binding site" evidence="5">
    <location>
        <position position="139"/>
    </location>
    <ligand>
        <name>Zn(2+)</name>
        <dbReference type="ChEBI" id="CHEBI:29105"/>
        <note>catalytic</note>
    </ligand>
</feature>
<sequence length="1325" mass="146542">MDLSGNFQVQILTFGGLLFVLSILTASTGGNVLILPVPTPPQNGGPVTQGDLRQITPDSDEAKINEGQQGVKAINDAIKDYHSQTCLKFVSRTTQRNYIRFTVGGGCSSSVGRTARGEQKINLHRNCWFKGVVIHEIAHAIGFFHEQSRSDRNSYVKILYENIEIGKENNFDKFDQGQIQHLGEPYDYSSIMHYGPDSFTRNGRPTIMGLRSGSNQMGQRKGFSANDVRQINKLYKCPAKPVAPGPDENSVEYCNFDSGSLCDFTQATGDQFDWTLHKGPTRSGGTGPSTDMSGKGYYVYIETSNPRREGDRAVLLSPRLTGPYCLRMHFHMLGANIGSLRVYKNSASGNSVVFSVDGNKGDQWYSAEYSLTGPEQFQLAFEAVRGNGYRGDIALDEIKLVPGKCNASPGTPAPPVIKTPVKQKTTPEPPTRGEVQCNFDTRTLCQFTQTTADEFDWVLNKGITSSAPETGPRSDISSTGYYIYAEASFPRQNGDRAQLFSPKLIGDYCLQFYYYMYGAQMGALHVVVLVGAQRTKLGSITGDRGQKWYKVDTDIRSAQAYQIVFEAERGIGYTGDIALDEIRLKPGKCNQFRVPTQPPTTIKTTPLVTQAFSVFCNFDSRSLCGFTQDNRDEFDWTLNKGVTGSNPSTGPTADLSGNGYYIYAEASNPRRPGDRARLLSPVVTGRTCVAFRFNMHGRDMGTLNVYGKVGPMEQVLWEHNTDRGDTWEGMQINVETSAQFQVVFEAIRGKGYRSDIALDEISIYPGPCITAAEPLAPTTATLHTTSKITPLNDLRCLSGWTKFGRSCYKSFDAKMLWHAAKAHCQRDGASLVAINDAYELNFVRNLTRRIYGDYAVWIGLRRDSQGEFSRWENGEPLAYTKWFKNEPDNLFGDENCVEMFKYTGRWMDSTCTGVSARSHPFICESELEKSKPQCPPGWDELSTACYKVYGGIRGMSPWADASKVCQASRASLVSITSPDERKEVLSLMQRYSEGMYGYWIGLKRSFSSTFSWEDKSPLTYTKWARGEPNNWIRNEDCVYMSTQDGTWFDSRCSPLARDRPTDPTTPLPVTCGVKMNETSISSGLALGVIVGGKVAIPGAWPWQVALLCKTCTDPSCGGTLISAYHVITAAHCIPSDTDTFVKDYKIRLGEHDIRTNETDEQDIDIAAVYRHASYGVTAPHDSDIAVIKLASPATFSSSVGPACLQSNNIDFPPDTECVITGWGRTRRRGGTSSVLREARVPLVGEADCKKNYRPELITSNMICAGNLGGGIDACRGDSGGPLVCEKDGRWHLVGTTSWGWGCGGQYYGVYTNIAELYEWIKENMK</sequence>
<keyword evidence="1 5" id="KW-0645">Protease</keyword>
<dbReference type="Gene3D" id="3.10.100.10">
    <property type="entry name" value="Mannose-Binding Protein A, subunit A"/>
    <property type="match status" value="2"/>
</dbReference>
<dbReference type="PANTHER" id="PTHR23282:SF142">
    <property type="entry name" value="MAM DOMAIN-CONTAINING PROTEIN"/>
    <property type="match status" value="1"/>
</dbReference>
<comment type="caution">
    <text evidence="13">The sequence shown here is derived from an EMBL/GenBank/DDBJ whole genome shotgun (WGS) entry which is preliminary data.</text>
</comment>
<feature type="domain" description="C-type lectin" evidence="9">
    <location>
        <begin position="941"/>
        <end position="1053"/>
    </location>
</feature>
<keyword evidence="8" id="KW-0472">Membrane</keyword>
<dbReference type="InterPro" id="IPR000998">
    <property type="entry name" value="MAM_dom"/>
</dbReference>
<dbReference type="InterPro" id="IPR013320">
    <property type="entry name" value="ConA-like_dom_sf"/>
</dbReference>
<feature type="region of interest" description="Disordered" evidence="7">
    <location>
        <begin position="409"/>
        <end position="435"/>
    </location>
</feature>
<dbReference type="InterPro" id="IPR001304">
    <property type="entry name" value="C-type_lectin-like"/>
</dbReference>
<dbReference type="GO" id="GO:0004222">
    <property type="term" value="F:metalloendopeptidase activity"/>
    <property type="evidence" value="ECO:0007669"/>
    <property type="project" value="UniProtKB-UniRule"/>
</dbReference>
<dbReference type="InterPro" id="IPR009003">
    <property type="entry name" value="Peptidase_S1_PA"/>
</dbReference>
<dbReference type="Proteomes" id="UP000275408">
    <property type="component" value="Unassembled WGS sequence"/>
</dbReference>
<keyword evidence="5" id="KW-0482">Metalloprotease</keyword>
<dbReference type="PROSITE" id="PS00135">
    <property type="entry name" value="TRYPSIN_SER"/>
    <property type="match status" value="1"/>
</dbReference>
<dbReference type="Gene3D" id="2.60.120.200">
    <property type="match status" value="3"/>
</dbReference>
<keyword evidence="3 6" id="KW-0720">Serine protease</keyword>
<dbReference type="Pfam" id="PF00059">
    <property type="entry name" value="Lectin_C"/>
    <property type="match status" value="2"/>
</dbReference>
<feature type="binding site" evidence="5">
    <location>
        <position position="135"/>
    </location>
    <ligand>
        <name>Zn(2+)</name>
        <dbReference type="ChEBI" id="CHEBI:29105"/>
        <note>catalytic</note>
    </ligand>
</feature>
<protein>
    <recommendedName>
        <fullName evidence="15">Metalloendopeptidase</fullName>
    </recommendedName>
</protein>
<dbReference type="Pfam" id="PF00089">
    <property type="entry name" value="Trypsin"/>
    <property type="match status" value="1"/>
</dbReference>
<dbReference type="PROSITE" id="PS50060">
    <property type="entry name" value="MAM_2"/>
    <property type="match status" value="3"/>
</dbReference>
<evidence type="ECO:0000259" key="11">
    <source>
        <dbReference type="PROSITE" id="PS50240"/>
    </source>
</evidence>
<name>A0A3M6UZU0_POCDA</name>
<dbReference type="PRINTS" id="PR00480">
    <property type="entry name" value="ASTACIN"/>
</dbReference>
<dbReference type="InterPro" id="IPR043504">
    <property type="entry name" value="Peptidase_S1_PA_chymotrypsin"/>
</dbReference>
<dbReference type="OrthoDB" id="5958337at2759"/>
<keyword evidence="2 5" id="KW-0378">Hydrolase</keyword>
<evidence type="ECO:0000256" key="8">
    <source>
        <dbReference type="SAM" id="Phobius"/>
    </source>
</evidence>
<evidence type="ECO:0000256" key="2">
    <source>
        <dbReference type="ARBA" id="ARBA00022801"/>
    </source>
</evidence>
<keyword evidence="5" id="KW-0862">Zinc</keyword>
<dbReference type="GO" id="GO:0006508">
    <property type="term" value="P:proteolysis"/>
    <property type="evidence" value="ECO:0007669"/>
    <property type="project" value="UniProtKB-KW"/>
</dbReference>
<dbReference type="SMART" id="SM00137">
    <property type="entry name" value="MAM"/>
    <property type="match status" value="3"/>
</dbReference>
<dbReference type="SUPFAM" id="SSF55486">
    <property type="entry name" value="Metalloproteases ('zincins'), catalytic domain"/>
    <property type="match status" value="1"/>
</dbReference>
<evidence type="ECO:0000259" key="10">
    <source>
        <dbReference type="PROSITE" id="PS50060"/>
    </source>
</evidence>
<keyword evidence="8" id="KW-1133">Transmembrane helix</keyword>
<feature type="transmembrane region" description="Helical" evidence="8">
    <location>
        <begin position="12"/>
        <end position="34"/>
    </location>
</feature>
<keyword evidence="14" id="KW-1185">Reference proteome</keyword>
<dbReference type="CDD" id="cd00190">
    <property type="entry name" value="Tryp_SPc"/>
    <property type="match status" value="1"/>
</dbReference>
<feature type="domain" description="C-type lectin" evidence="9">
    <location>
        <begin position="803"/>
        <end position="911"/>
    </location>
</feature>
<feature type="binding site" evidence="5">
    <location>
        <position position="145"/>
    </location>
    <ligand>
        <name>Zn(2+)</name>
        <dbReference type="ChEBI" id="CHEBI:29105"/>
        <note>catalytic</note>
    </ligand>
</feature>
<evidence type="ECO:0000256" key="6">
    <source>
        <dbReference type="RuleBase" id="RU363034"/>
    </source>
</evidence>
<dbReference type="GO" id="GO:0004252">
    <property type="term" value="F:serine-type endopeptidase activity"/>
    <property type="evidence" value="ECO:0007669"/>
    <property type="project" value="InterPro"/>
</dbReference>
<dbReference type="PROSITE" id="PS51864">
    <property type="entry name" value="ASTACIN"/>
    <property type="match status" value="1"/>
</dbReference>
<proteinExistence type="predicted"/>
<keyword evidence="4" id="KW-1015">Disulfide bond</keyword>
<feature type="domain" description="MAM" evidence="10">
    <location>
        <begin position="614"/>
        <end position="770"/>
    </location>
</feature>
<dbReference type="SMART" id="SM00034">
    <property type="entry name" value="CLECT"/>
    <property type="match status" value="2"/>
</dbReference>
<evidence type="ECO:0000256" key="5">
    <source>
        <dbReference type="PROSITE-ProRule" id="PRU01211"/>
    </source>
</evidence>
<dbReference type="Pfam" id="PF00629">
    <property type="entry name" value="MAM"/>
    <property type="match status" value="3"/>
</dbReference>
<dbReference type="SMART" id="SM00020">
    <property type="entry name" value="Tryp_SPc"/>
    <property type="match status" value="1"/>
</dbReference>